<feature type="compositionally biased region" description="Basic and acidic residues" evidence="1">
    <location>
        <begin position="298"/>
        <end position="316"/>
    </location>
</feature>
<dbReference type="Proteomes" id="UP000050761">
    <property type="component" value="Unassembled WGS sequence"/>
</dbReference>
<evidence type="ECO:0000313" key="2">
    <source>
        <dbReference type="EMBL" id="VDO78145.1"/>
    </source>
</evidence>
<reference evidence="2 3" key="1">
    <citation type="submission" date="2018-11" db="EMBL/GenBank/DDBJ databases">
        <authorList>
            <consortium name="Pathogen Informatics"/>
        </authorList>
    </citation>
    <scope>NUCLEOTIDE SEQUENCE [LARGE SCALE GENOMIC DNA]</scope>
</reference>
<proteinExistence type="predicted"/>
<dbReference type="WBParaSite" id="HPBE_0000886301-mRNA-1">
    <property type="protein sequence ID" value="HPBE_0000886301-mRNA-1"/>
    <property type="gene ID" value="HPBE_0000886301"/>
</dbReference>
<reference evidence="4" key="2">
    <citation type="submission" date="2019-09" db="UniProtKB">
        <authorList>
            <consortium name="WormBaseParasite"/>
        </authorList>
    </citation>
    <scope>IDENTIFICATION</scope>
</reference>
<name>A0A183FN30_HELPZ</name>
<accession>A0A3P8BZW2</accession>
<evidence type="ECO:0000313" key="4">
    <source>
        <dbReference type="WBParaSite" id="HPBE_0000886301-mRNA-1"/>
    </source>
</evidence>
<gene>
    <name evidence="2" type="ORF">HPBE_LOCUS8864</name>
</gene>
<evidence type="ECO:0000256" key="1">
    <source>
        <dbReference type="SAM" id="MobiDB-lite"/>
    </source>
</evidence>
<organism evidence="3 4">
    <name type="scientific">Heligmosomoides polygyrus</name>
    <name type="common">Parasitic roundworm</name>
    <dbReference type="NCBI Taxonomy" id="6339"/>
    <lineage>
        <taxon>Eukaryota</taxon>
        <taxon>Metazoa</taxon>
        <taxon>Ecdysozoa</taxon>
        <taxon>Nematoda</taxon>
        <taxon>Chromadorea</taxon>
        <taxon>Rhabditida</taxon>
        <taxon>Rhabditina</taxon>
        <taxon>Rhabditomorpha</taxon>
        <taxon>Strongyloidea</taxon>
        <taxon>Heligmosomidae</taxon>
        <taxon>Heligmosomoides</taxon>
    </lineage>
</organism>
<sequence length="331" mass="38553">MLITYLRNQKTFGQNAKGKRFDHTPAFPQGVLYDTAAHLTTAIAMLDQMGRSGLNPSDDQKIGYPDHVIIYVYADWSTLASKLLAIPITTTTIVVWPDRMPESRPMRQVLIGLERNLQCGGALLFFPSPYEDMNEVEWRRMGEVCQEFVKYMTSPERAFEAVVRDHYSDVLHASPYTHPATCLGMEPRFKRSPFVERQVLLFLEKLRLTANDIVKLPEFRYASSEEKERRQQEKILKAKRRCDERKPNFFVIQDPDRQRHKRAITFDNARAAVRRRSHHDRDDSRHAHRRQAAPSSNHMDDDRNRKDHGASREDRATSSGRLSSHRRHVKK</sequence>
<evidence type="ECO:0000313" key="3">
    <source>
        <dbReference type="Proteomes" id="UP000050761"/>
    </source>
</evidence>
<dbReference type="EMBL" id="UZAH01026275">
    <property type="protein sequence ID" value="VDO78145.1"/>
    <property type="molecule type" value="Genomic_DNA"/>
</dbReference>
<dbReference type="OrthoDB" id="5822258at2759"/>
<dbReference type="AlphaFoldDB" id="A0A183FN30"/>
<feature type="region of interest" description="Disordered" evidence="1">
    <location>
        <begin position="269"/>
        <end position="331"/>
    </location>
</feature>
<protein>
    <submittedName>
        <fullName evidence="2 4">Uncharacterized protein</fullName>
    </submittedName>
</protein>
<accession>A0A183FN30</accession>
<keyword evidence="3" id="KW-1185">Reference proteome</keyword>